<dbReference type="InterPro" id="IPR013094">
    <property type="entry name" value="AB_hydrolase_3"/>
</dbReference>
<dbReference type="Gene3D" id="3.40.50.1820">
    <property type="entry name" value="alpha/beta hydrolase"/>
    <property type="match status" value="1"/>
</dbReference>
<dbReference type="GO" id="GO:0016787">
    <property type="term" value="F:hydrolase activity"/>
    <property type="evidence" value="ECO:0007669"/>
    <property type="project" value="UniProtKB-KW"/>
</dbReference>
<dbReference type="InterPro" id="IPR050300">
    <property type="entry name" value="GDXG_lipolytic_enzyme"/>
</dbReference>
<organism evidence="4 5">
    <name type="scientific">Viridothelium virens</name>
    <name type="common">Speckled blister lichen</name>
    <name type="synonym">Trypethelium virens</name>
    <dbReference type="NCBI Taxonomy" id="1048519"/>
    <lineage>
        <taxon>Eukaryota</taxon>
        <taxon>Fungi</taxon>
        <taxon>Dikarya</taxon>
        <taxon>Ascomycota</taxon>
        <taxon>Pezizomycotina</taxon>
        <taxon>Dothideomycetes</taxon>
        <taxon>Dothideomycetes incertae sedis</taxon>
        <taxon>Trypetheliales</taxon>
        <taxon>Trypetheliaceae</taxon>
        <taxon>Viridothelium</taxon>
    </lineage>
</organism>
<keyword evidence="2" id="KW-0732">Signal</keyword>
<name>A0A6A6H8G0_VIRVR</name>
<keyword evidence="5" id="KW-1185">Reference proteome</keyword>
<dbReference type="InterPro" id="IPR029058">
    <property type="entry name" value="AB_hydrolase_fold"/>
</dbReference>
<gene>
    <name evidence="4" type="ORF">EV356DRAFT_184084</name>
</gene>
<dbReference type="PANTHER" id="PTHR48081:SF25">
    <property type="entry name" value="PUTATIVE (AFU_ORTHOLOGUE AFUA_3G11560)-RELATED"/>
    <property type="match status" value="1"/>
</dbReference>
<dbReference type="SUPFAM" id="SSF53474">
    <property type="entry name" value="alpha/beta-Hydrolases"/>
    <property type="match status" value="1"/>
</dbReference>
<sequence>MFMRWRAALTDAVLAYLSLLYPPPGSYHDPVSASSVVFAGDSAGATLSLALLQVLLCKSAQRTIRFHGRSVKLPLPAGVTFLSAGGENTLCLPSWRTNAKYDIFNSDGWSYTRSDFPTCEIWPTNPPRCHVLCDADMLCHPLVSPALAKSWRGSPPMWFAGGQEMLGDSAKAAAEQAARQGVCVRFEEYEQMPHDFPIMTEKWPWAQTEDWWQSKRCMSEWARSCVVMAEGKELENGAIFVRLDQTVESVDVANLTGLSSEQIAEKAREAQKKFKPWYGTNVSPEKAEVQ</sequence>
<accession>A0A6A6H8G0</accession>
<dbReference type="EMBL" id="ML991802">
    <property type="protein sequence ID" value="KAF2233960.1"/>
    <property type="molecule type" value="Genomic_DNA"/>
</dbReference>
<dbReference type="Proteomes" id="UP000800092">
    <property type="component" value="Unassembled WGS sequence"/>
</dbReference>
<evidence type="ECO:0000256" key="2">
    <source>
        <dbReference type="SAM" id="SignalP"/>
    </source>
</evidence>
<evidence type="ECO:0000313" key="5">
    <source>
        <dbReference type="Proteomes" id="UP000800092"/>
    </source>
</evidence>
<dbReference type="AlphaFoldDB" id="A0A6A6H8G0"/>
<keyword evidence="1" id="KW-0378">Hydrolase</keyword>
<feature type="domain" description="Alpha/beta hydrolase fold-3" evidence="3">
    <location>
        <begin position="4"/>
        <end position="196"/>
    </location>
</feature>
<proteinExistence type="predicted"/>
<evidence type="ECO:0000313" key="4">
    <source>
        <dbReference type="EMBL" id="KAF2233960.1"/>
    </source>
</evidence>
<dbReference type="PANTHER" id="PTHR48081">
    <property type="entry name" value="AB HYDROLASE SUPERFAMILY PROTEIN C4A8.06C"/>
    <property type="match status" value="1"/>
</dbReference>
<dbReference type="Pfam" id="PF07859">
    <property type="entry name" value="Abhydrolase_3"/>
    <property type="match status" value="1"/>
</dbReference>
<dbReference type="OrthoDB" id="5354320at2759"/>
<reference evidence="4" key="1">
    <citation type="journal article" date="2020" name="Stud. Mycol.">
        <title>101 Dothideomycetes genomes: a test case for predicting lifestyles and emergence of pathogens.</title>
        <authorList>
            <person name="Haridas S."/>
            <person name="Albert R."/>
            <person name="Binder M."/>
            <person name="Bloem J."/>
            <person name="Labutti K."/>
            <person name="Salamov A."/>
            <person name="Andreopoulos B."/>
            <person name="Baker S."/>
            <person name="Barry K."/>
            <person name="Bills G."/>
            <person name="Bluhm B."/>
            <person name="Cannon C."/>
            <person name="Castanera R."/>
            <person name="Culley D."/>
            <person name="Daum C."/>
            <person name="Ezra D."/>
            <person name="Gonzalez J."/>
            <person name="Henrissat B."/>
            <person name="Kuo A."/>
            <person name="Liang C."/>
            <person name="Lipzen A."/>
            <person name="Lutzoni F."/>
            <person name="Magnuson J."/>
            <person name="Mondo S."/>
            <person name="Nolan M."/>
            <person name="Ohm R."/>
            <person name="Pangilinan J."/>
            <person name="Park H.-J."/>
            <person name="Ramirez L."/>
            <person name="Alfaro M."/>
            <person name="Sun H."/>
            <person name="Tritt A."/>
            <person name="Yoshinaga Y."/>
            <person name="Zwiers L.-H."/>
            <person name="Turgeon B."/>
            <person name="Goodwin S."/>
            <person name="Spatafora J."/>
            <person name="Crous P."/>
            <person name="Grigoriev I."/>
        </authorList>
    </citation>
    <scope>NUCLEOTIDE SEQUENCE</scope>
    <source>
        <strain evidence="4">Tuck. ex Michener</strain>
    </source>
</reference>
<feature type="signal peptide" evidence="2">
    <location>
        <begin position="1"/>
        <end position="28"/>
    </location>
</feature>
<feature type="chain" id="PRO_5025662365" description="Alpha/beta hydrolase fold-3 domain-containing protein" evidence="2">
    <location>
        <begin position="29"/>
        <end position="290"/>
    </location>
</feature>
<protein>
    <recommendedName>
        <fullName evidence="3">Alpha/beta hydrolase fold-3 domain-containing protein</fullName>
    </recommendedName>
</protein>
<evidence type="ECO:0000256" key="1">
    <source>
        <dbReference type="ARBA" id="ARBA00022801"/>
    </source>
</evidence>
<evidence type="ECO:0000259" key="3">
    <source>
        <dbReference type="Pfam" id="PF07859"/>
    </source>
</evidence>